<proteinExistence type="predicted"/>
<keyword evidence="2" id="KW-1185">Reference proteome</keyword>
<dbReference type="Proteomes" id="UP000607653">
    <property type="component" value="Unassembled WGS sequence"/>
</dbReference>
<evidence type="ECO:0000313" key="2">
    <source>
        <dbReference type="Proteomes" id="UP000607653"/>
    </source>
</evidence>
<dbReference type="EMBL" id="DUZY01000005">
    <property type="protein sequence ID" value="DAD39185.1"/>
    <property type="molecule type" value="Genomic_DNA"/>
</dbReference>
<gene>
    <name evidence="1" type="ORF">HUJ06_013507</name>
</gene>
<protein>
    <submittedName>
        <fullName evidence="1">Uncharacterized protein</fullName>
    </submittedName>
</protein>
<sequence>MKSEHSKEKKTLTPYHLKVSLLLSPPSSTAQTMFILFFGDRSTCHHQALDNFPPWGLGSPLCGLLTNTW</sequence>
<name>A0A822Z6W0_NELNU</name>
<reference evidence="1 2" key="1">
    <citation type="journal article" date="2020" name="Mol. Biol. Evol.">
        <title>Distinct Expression and Methylation Patterns for Genes with Different Fates following a Single Whole-Genome Duplication in Flowering Plants.</title>
        <authorList>
            <person name="Shi T."/>
            <person name="Rahmani R.S."/>
            <person name="Gugger P.F."/>
            <person name="Wang M."/>
            <person name="Li H."/>
            <person name="Zhang Y."/>
            <person name="Li Z."/>
            <person name="Wang Q."/>
            <person name="Van de Peer Y."/>
            <person name="Marchal K."/>
            <person name="Chen J."/>
        </authorList>
    </citation>
    <scope>NUCLEOTIDE SEQUENCE [LARGE SCALE GENOMIC DNA]</scope>
    <source>
        <tissue evidence="1">Leaf</tissue>
    </source>
</reference>
<accession>A0A822Z6W0</accession>
<dbReference type="AlphaFoldDB" id="A0A822Z6W0"/>
<evidence type="ECO:0000313" key="1">
    <source>
        <dbReference type="EMBL" id="DAD39185.1"/>
    </source>
</evidence>
<comment type="caution">
    <text evidence="1">The sequence shown here is derived from an EMBL/GenBank/DDBJ whole genome shotgun (WGS) entry which is preliminary data.</text>
</comment>
<organism evidence="1 2">
    <name type="scientific">Nelumbo nucifera</name>
    <name type="common">Sacred lotus</name>
    <dbReference type="NCBI Taxonomy" id="4432"/>
    <lineage>
        <taxon>Eukaryota</taxon>
        <taxon>Viridiplantae</taxon>
        <taxon>Streptophyta</taxon>
        <taxon>Embryophyta</taxon>
        <taxon>Tracheophyta</taxon>
        <taxon>Spermatophyta</taxon>
        <taxon>Magnoliopsida</taxon>
        <taxon>Proteales</taxon>
        <taxon>Nelumbonaceae</taxon>
        <taxon>Nelumbo</taxon>
    </lineage>
</organism>